<dbReference type="Proteomes" id="UP001207294">
    <property type="component" value="Unassembled WGS sequence"/>
</dbReference>
<proteinExistence type="predicted"/>
<dbReference type="Gene3D" id="3.30.565.10">
    <property type="entry name" value="Histidine kinase-like ATPase, C-terminal domain"/>
    <property type="match status" value="1"/>
</dbReference>
<dbReference type="GO" id="GO:0005524">
    <property type="term" value="F:ATP binding"/>
    <property type="evidence" value="ECO:0007669"/>
    <property type="project" value="UniProtKB-KW"/>
</dbReference>
<gene>
    <name evidence="1" type="ORF">OH718_20405</name>
</gene>
<sequence>MSEVSLKFGGKLIEELSQKIPSTLFALNELIKNAYDAFSPDITIKVDTSRNTITISDNGNGMGADEIESLFHISQSSKRYGHVVEQNGVSRITQGSKGLGFLAVFKFGDEVQWATRKSGVQSTFSLKKSNLVTKQDLTGTRIPITTEAHEGKGTTIIIYSNSKDIEVLLDDLNSEKVSEKLAAAIADENFDIKIEIENQATGYSTKKLKDFKLESDNDQLFYVSFDSEDNNIEFYHKGELLKSISGLPELMRRTDYSINIELIIFHFRTGRNSKSISPLNKRLHDDALSPLIYFNQNLFNNIVIFDPELLRKTSSGNSLPQMIGRISLRSQSEEVEFNSDRTNFVENFLTKSLIKNLKTLNELIQINGSELKRELLKDAYHKKIPTGKAAPASKPGEQKKMAASISINRKMPLEIYTPSNQIELDTYIFQVKNSLGAEVNKNEVEIAIDGVISSNGVLHSIEEPCEKSVCYRYQDPHTSLVSTEIKLKFSKKISNVTGTPQRSIFTIESESGYHLSQGVIANLIYAIDKAYQARNKDDYLPLIACSIRCIFDVSWLKISKTKKQWFNKINKDSFNSELKKELNSSLTLGVMHVLILLKKNQSLLGEISNISGITFRTLNSLLDLAAFGSAVKLSNVGAHSSSSYLSKPKLEECANKCGLFAVICDILINLDSNRASSLNIVKLEESDFETYMG</sequence>
<accession>A0ABT3C1K8</accession>
<protein>
    <submittedName>
        <fullName evidence="1">ATP-binding protein</fullName>
    </submittedName>
</protein>
<dbReference type="SUPFAM" id="SSF55874">
    <property type="entry name" value="ATPase domain of HSP90 chaperone/DNA topoisomerase II/histidine kinase"/>
    <property type="match status" value="1"/>
</dbReference>
<keyword evidence="1" id="KW-0067">ATP-binding</keyword>
<reference evidence="1 2" key="1">
    <citation type="submission" date="2022-10" db="EMBL/GenBank/DDBJ databases">
        <title>Characterization of Pseudomonas capsici strains from pepper and tomato in Georgia.</title>
        <authorList>
            <person name="Zhao M."/>
            <person name="Dutta B."/>
        </authorList>
    </citation>
    <scope>NUCLEOTIDE SEQUENCE [LARGE SCALE GENOMIC DNA]</scope>
    <source>
        <strain evidence="1 2">Pc20-5</strain>
    </source>
</reference>
<evidence type="ECO:0000313" key="2">
    <source>
        <dbReference type="Proteomes" id="UP001207294"/>
    </source>
</evidence>
<evidence type="ECO:0000313" key="1">
    <source>
        <dbReference type="EMBL" id="MCV4378968.1"/>
    </source>
</evidence>
<keyword evidence="2" id="KW-1185">Reference proteome</keyword>
<dbReference type="Pfam" id="PF13589">
    <property type="entry name" value="HATPase_c_3"/>
    <property type="match status" value="1"/>
</dbReference>
<name>A0ABT3C1K8_9PSED</name>
<dbReference type="InterPro" id="IPR036890">
    <property type="entry name" value="HATPase_C_sf"/>
</dbReference>
<keyword evidence="1" id="KW-0547">Nucleotide-binding</keyword>
<comment type="caution">
    <text evidence="1">The sequence shown here is derived from an EMBL/GenBank/DDBJ whole genome shotgun (WGS) entry which is preliminary data.</text>
</comment>
<dbReference type="EMBL" id="JAOXML010000020">
    <property type="protein sequence ID" value="MCV4378968.1"/>
    <property type="molecule type" value="Genomic_DNA"/>
</dbReference>
<dbReference type="RefSeq" id="WP_263943402.1">
    <property type="nucleotide sequence ID" value="NZ_JAOXMH010000019.1"/>
</dbReference>
<organism evidence="1 2">
    <name type="scientific">Pseudomonas capsici</name>
    <dbReference type="NCBI Taxonomy" id="2810614"/>
    <lineage>
        <taxon>Bacteria</taxon>
        <taxon>Pseudomonadati</taxon>
        <taxon>Pseudomonadota</taxon>
        <taxon>Gammaproteobacteria</taxon>
        <taxon>Pseudomonadales</taxon>
        <taxon>Pseudomonadaceae</taxon>
        <taxon>Pseudomonas</taxon>
    </lineage>
</organism>